<feature type="compositionally biased region" description="Basic and acidic residues" evidence="1">
    <location>
        <begin position="1"/>
        <end position="11"/>
    </location>
</feature>
<proteinExistence type="predicted"/>
<accession>A0A6L8W874</accession>
<keyword evidence="3" id="KW-1185">Reference proteome</keyword>
<dbReference type="Proteomes" id="UP000476030">
    <property type="component" value="Unassembled WGS sequence"/>
</dbReference>
<protein>
    <submittedName>
        <fullName evidence="2">Uncharacterized protein</fullName>
    </submittedName>
</protein>
<dbReference type="RefSeq" id="WP_161315812.1">
    <property type="nucleotide sequence ID" value="NZ_WTUW01000002.1"/>
</dbReference>
<name>A0A6L8W874_9PROT</name>
<evidence type="ECO:0000256" key="1">
    <source>
        <dbReference type="SAM" id="MobiDB-lite"/>
    </source>
</evidence>
<comment type="caution">
    <text evidence="2">The sequence shown here is derived from an EMBL/GenBank/DDBJ whole genome shotgun (WGS) entry which is preliminary data.</text>
</comment>
<sequence length="105" mass="11011">MSSEQNDKIQPDEDSEMASESAANTDLAFLELDENGTVDLDALFDALNIAAEEGNGAMEFGESGQEGTGTLTISGTDLTLGNVSSEDLPDATDLYLKSNIVSDES</sequence>
<feature type="region of interest" description="Disordered" evidence="1">
    <location>
        <begin position="1"/>
        <end position="28"/>
    </location>
</feature>
<evidence type="ECO:0000313" key="3">
    <source>
        <dbReference type="Proteomes" id="UP000476030"/>
    </source>
</evidence>
<evidence type="ECO:0000313" key="2">
    <source>
        <dbReference type="EMBL" id="MZR31295.1"/>
    </source>
</evidence>
<gene>
    <name evidence="2" type="ORF">GQE98_11695</name>
</gene>
<dbReference type="AlphaFoldDB" id="A0A6L8W874"/>
<organism evidence="2 3">
    <name type="scientific">Sneathiella litorea</name>
    <dbReference type="NCBI Taxonomy" id="2606216"/>
    <lineage>
        <taxon>Bacteria</taxon>
        <taxon>Pseudomonadati</taxon>
        <taxon>Pseudomonadota</taxon>
        <taxon>Alphaproteobacteria</taxon>
        <taxon>Sneathiellales</taxon>
        <taxon>Sneathiellaceae</taxon>
        <taxon>Sneathiella</taxon>
    </lineage>
</organism>
<dbReference type="EMBL" id="WTUW01000002">
    <property type="protein sequence ID" value="MZR31295.1"/>
    <property type="molecule type" value="Genomic_DNA"/>
</dbReference>
<reference evidence="2 3" key="1">
    <citation type="submission" date="2019-12" db="EMBL/GenBank/DDBJ databases">
        <title>Snethiella sp. nov. sp. isolated from sea sand.</title>
        <authorList>
            <person name="Kim J."/>
            <person name="Jeong S.E."/>
            <person name="Jung H.S."/>
            <person name="Jeon C.O."/>
        </authorList>
    </citation>
    <scope>NUCLEOTIDE SEQUENCE [LARGE SCALE GENOMIC DNA]</scope>
    <source>
        <strain evidence="2 3">DP05</strain>
    </source>
</reference>